<dbReference type="PRINTS" id="PR00080">
    <property type="entry name" value="SDRFAMILY"/>
</dbReference>
<sequence length="231" mass="25032">MSENYQVLITGANRGIGLEFASQYARDGWMVLACCRSPRDASALQALAKTHANIQILPLDVADFAQIDVLALQLKDLKIDLLINNAGIYPDSSTDDINTNDWLDAFKVNSMAPLKMAMAFAPQLANSQLKKIATLSSKMGSLDDNTSGGSYIYRSSKAAVNMVMKSLSIDLQPLGITVVTLHPGWVQTEMGGSNALIDTKTSVTGLRKVIEQSNLNTTGQFIAYDGQAIRW</sequence>
<dbReference type="InterPro" id="IPR052184">
    <property type="entry name" value="SDR_enzymes"/>
</dbReference>
<dbReference type="STRING" id="1132855.GCA_000384255_00876"/>
<comment type="similarity">
    <text evidence="1">Belongs to the short-chain dehydrogenases/reductases (SDR) family.</text>
</comment>
<dbReference type="GO" id="GO:0016616">
    <property type="term" value="F:oxidoreductase activity, acting on the CH-OH group of donors, NAD or NADP as acceptor"/>
    <property type="evidence" value="ECO:0007669"/>
    <property type="project" value="TreeGrafter"/>
</dbReference>
<dbReference type="EMBL" id="DNAA01000054">
    <property type="protein sequence ID" value="HBA08506.1"/>
    <property type="molecule type" value="Genomic_DNA"/>
</dbReference>
<organism evidence="2 3">
    <name type="scientific">Methylotenera mobilis</name>
    <dbReference type="NCBI Taxonomy" id="359408"/>
    <lineage>
        <taxon>Bacteria</taxon>
        <taxon>Pseudomonadati</taxon>
        <taxon>Pseudomonadota</taxon>
        <taxon>Betaproteobacteria</taxon>
        <taxon>Nitrosomonadales</taxon>
        <taxon>Methylophilaceae</taxon>
        <taxon>Methylotenera</taxon>
    </lineage>
</organism>
<dbReference type="Pfam" id="PF00106">
    <property type="entry name" value="adh_short"/>
    <property type="match status" value="1"/>
</dbReference>
<dbReference type="Proteomes" id="UP000264313">
    <property type="component" value="Unassembled WGS sequence"/>
</dbReference>
<accession>A0A351R8Y5</accession>
<evidence type="ECO:0000313" key="2">
    <source>
        <dbReference type="EMBL" id="HBA08506.1"/>
    </source>
</evidence>
<dbReference type="SUPFAM" id="SSF51735">
    <property type="entry name" value="NAD(P)-binding Rossmann-fold domains"/>
    <property type="match status" value="1"/>
</dbReference>
<dbReference type="AlphaFoldDB" id="A0A351R8Y5"/>
<dbReference type="InterPro" id="IPR036291">
    <property type="entry name" value="NAD(P)-bd_dom_sf"/>
</dbReference>
<dbReference type="InterPro" id="IPR002347">
    <property type="entry name" value="SDR_fam"/>
</dbReference>
<name>A0A351R8Y5_9PROT</name>
<proteinExistence type="inferred from homology"/>
<evidence type="ECO:0000313" key="3">
    <source>
        <dbReference type="Proteomes" id="UP000264313"/>
    </source>
</evidence>
<dbReference type="PANTHER" id="PTHR45458:SF1">
    <property type="entry name" value="SHORT CHAIN DEHYDROGENASE"/>
    <property type="match status" value="1"/>
</dbReference>
<gene>
    <name evidence="2" type="ORF">DCW48_02180</name>
</gene>
<dbReference type="PRINTS" id="PR00081">
    <property type="entry name" value="GDHRDH"/>
</dbReference>
<dbReference type="PANTHER" id="PTHR45458">
    <property type="entry name" value="SHORT-CHAIN DEHYDROGENASE/REDUCTASE SDR"/>
    <property type="match status" value="1"/>
</dbReference>
<reference evidence="2 3" key="1">
    <citation type="journal article" date="2018" name="Nat. Biotechnol.">
        <title>A standardized bacterial taxonomy based on genome phylogeny substantially revises the tree of life.</title>
        <authorList>
            <person name="Parks D.H."/>
            <person name="Chuvochina M."/>
            <person name="Waite D.W."/>
            <person name="Rinke C."/>
            <person name="Skarshewski A."/>
            <person name="Chaumeil P.A."/>
            <person name="Hugenholtz P."/>
        </authorList>
    </citation>
    <scope>NUCLEOTIDE SEQUENCE [LARGE SCALE GENOMIC DNA]</scope>
    <source>
        <strain evidence="2">UBA9958</strain>
    </source>
</reference>
<evidence type="ECO:0000256" key="1">
    <source>
        <dbReference type="RuleBase" id="RU000363"/>
    </source>
</evidence>
<dbReference type="Gene3D" id="3.40.50.720">
    <property type="entry name" value="NAD(P)-binding Rossmann-like Domain"/>
    <property type="match status" value="1"/>
</dbReference>
<protein>
    <submittedName>
        <fullName evidence="2">KR domain-containing protein</fullName>
    </submittedName>
</protein>
<dbReference type="CDD" id="cd05325">
    <property type="entry name" value="carb_red_sniffer_like_SDR_c"/>
    <property type="match status" value="1"/>
</dbReference>
<comment type="caution">
    <text evidence="2">The sequence shown here is derived from an EMBL/GenBank/DDBJ whole genome shotgun (WGS) entry which is preliminary data.</text>
</comment>